<keyword evidence="4" id="KW-1185">Reference proteome</keyword>
<evidence type="ECO:0000256" key="1">
    <source>
        <dbReference type="SAM" id="MobiDB-lite"/>
    </source>
</evidence>
<dbReference type="EMBL" id="BGPR01025471">
    <property type="protein sequence ID" value="GBN94392.1"/>
    <property type="molecule type" value="Genomic_DNA"/>
</dbReference>
<comment type="caution">
    <text evidence="2">The sequence shown here is derived from an EMBL/GenBank/DDBJ whole genome shotgun (WGS) entry which is preliminary data.</text>
</comment>
<reference evidence="2 4" key="1">
    <citation type="journal article" date="2019" name="Sci. Rep.">
        <title>Orb-weaving spider Araneus ventricosus genome elucidates the spidroin gene catalogue.</title>
        <authorList>
            <person name="Kono N."/>
            <person name="Nakamura H."/>
            <person name="Ohtoshi R."/>
            <person name="Moran D.A.P."/>
            <person name="Shinohara A."/>
            <person name="Yoshida Y."/>
            <person name="Fujiwara M."/>
            <person name="Mori M."/>
            <person name="Tomita M."/>
            <person name="Arakawa K."/>
        </authorList>
    </citation>
    <scope>NUCLEOTIDE SEQUENCE [LARGE SCALE GENOMIC DNA]</scope>
</reference>
<evidence type="ECO:0000313" key="2">
    <source>
        <dbReference type="EMBL" id="GBN94378.1"/>
    </source>
</evidence>
<proteinExistence type="predicted"/>
<evidence type="ECO:0000313" key="4">
    <source>
        <dbReference type="Proteomes" id="UP000499080"/>
    </source>
</evidence>
<organism evidence="2 4">
    <name type="scientific">Araneus ventricosus</name>
    <name type="common">Orbweaver spider</name>
    <name type="synonym">Epeira ventricosa</name>
    <dbReference type="NCBI Taxonomy" id="182803"/>
    <lineage>
        <taxon>Eukaryota</taxon>
        <taxon>Metazoa</taxon>
        <taxon>Ecdysozoa</taxon>
        <taxon>Arthropoda</taxon>
        <taxon>Chelicerata</taxon>
        <taxon>Arachnida</taxon>
        <taxon>Araneae</taxon>
        <taxon>Araneomorphae</taxon>
        <taxon>Entelegynae</taxon>
        <taxon>Araneoidea</taxon>
        <taxon>Araneidae</taxon>
        <taxon>Araneus</taxon>
    </lineage>
</organism>
<evidence type="ECO:0000313" key="3">
    <source>
        <dbReference type="EMBL" id="GBN94392.1"/>
    </source>
</evidence>
<dbReference type="Proteomes" id="UP000499080">
    <property type="component" value="Unassembled WGS sequence"/>
</dbReference>
<sequence length="97" mass="10911">MTRATPEMAPPLQASSPHRREGDWQRRMIWRAAGPIRHGGSSVESCFEPGTLRPQGQDLTTRPPRHLYITGSAVSLTVLKQVNSSKQRTLFDIFQLN</sequence>
<protein>
    <submittedName>
        <fullName evidence="2">Uncharacterized protein</fullName>
    </submittedName>
</protein>
<name>A0A4Y2T189_ARAVE</name>
<feature type="region of interest" description="Disordered" evidence="1">
    <location>
        <begin position="1"/>
        <end position="23"/>
    </location>
</feature>
<gene>
    <name evidence="2" type="ORF">AVEN_183517_1</name>
    <name evidence="3" type="ORF">AVEN_6967_1</name>
</gene>
<accession>A0A4Y2T189</accession>
<dbReference type="EMBL" id="BGPR01025465">
    <property type="protein sequence ID" value="GBN94378.1"/>
    <property type="molecule type" value="Genomic_DNA"/>
</dbReference>
<feature type="region of interest" description="Disordered" evidence="1">
    <location>
        <begin position="36"/>
        <end position="63"/>
    </location>
</feature>
<dbReference type="AlphaFoldDB" id="A0A4Y2T189"/>